<dbReference type="EMBL" id="BT035504">
    <property type="protein sequence ID" value="ACF80509.1"/>
    <property type="molecule type" value="mRNA"/>
</dbReference>
<reference evidence="1" key="1">
    <citation type="journal article" date="2009" name="PLoS Genet.">
        <title>Sequencing, mapping, and analysis of 27,455 maize full-length cDNAs.</title>
        <authorList>
            <person name="Soderlund C."/>
            <person name="Descour A."/>
            <person name="Kudrna D."/>
            <person name="Bomhoff M."/>
            <person name="Boyd L."/>
            <person name="Currie J."/>
            <person name="Angelova A."/>
            <person name="Collura K."/>
            <person name="Wissotski M."/>
            <person name="Ashley E."/>
            <person name="Morrow D."/>
            <person name="Fernandes J."/>
            <person name="Walbot V."/>
            <person name="Yu Y."/>
        </authorList>
    </citation>
    <scope>NUCLEOTIDE SEQUENCE</scope>
    <source>
        <strain evidence="1">B73</strain>
    </source>
</reference>
<accession>B4FEG6</accession>
<evidence type="ECO:0000313" key="1">
    <source>
        <dbReference type="EMBL" id="ACF80509.1"/>
    </source>
</evidence>
<sequence>MGQLQVLALTNMGYPDRAALLDKMIVAESQICGLYIKQPYTSLFMQHH</sequence>
<organism evidence="1">
    <name type="scientific">Zea mays</name>
    <name type="common">Maize</name>
    <dbReference type="NCBI Taxonomy" id="4577"/>
    <lineage>
        <taxon>Eukaryota</taxon>
        <taxon>Viridiplantae</taxon>
        <taxon>Streptophyta</taxon>
        <taxon>Embryophyta</taxon>
        <taxon>Tracheophyta</taxon>
        <taxon>Spermatophyta</taxon>
        <taxon>Magnoliopsida</taxon>
        <taxon>Liliopsida</taxon>
        <taxon>Poales</taxon>
        <taxon>Poaceae</taxon>
        <taxon>PACMAD clade</taxon>
        <taxon>Panicoideae</taxon>
        <taxon>Andropogonodae</taxon>
        <taxon>Andropogoneae</taxon>
        <taxon>Tripsacinae</taxon>
        <taxon>Zea</taxon>
    </lineage>
</organism>
<proteinExistence type="evidence at transcript level"/>
<dbReference type="AlphaFoldDB" id="B4FEG6"/>
<name>B4FEG6_MAIZE</name>
<protein>
    <submittedName>
        <fullName evidence="1">Uncharacterized protein</fullName>
    </submittedName>
</protein>